<comment type="caution">
    <text evidence="3">The sequence shown here is derived from an EMBL/GenBank/DDBJ whole genome shotgun (WGS) entry which is preliminary data.</text>
</comment>
<gene>
    <name evidence="3" type="ORF">MFIFM68171_09837</name>
</gene>
<name>A0ABQ0GPG6_9PEZI</name>
<dbReference type="SUPFAM" id="SSF50978">
    <property type="entry name" value="WD40 repeat-like"/>
    <property type="match status" value="1"/>
</dbReference>
<dbReference type="InterPro" id="IPR015943">
    <property type="entry name" value="WD40/YVTN_repeat-like_dom_sf"/>
</dbReference>
<evidence type="ECO:0000313" key="3">
    <source>
        <dbReference type="EMBL" id="GAB1319627.1"/>
    </source>
</evidence>
<dbReference type="InterPro" id="IPR007111">
    <property type="entry name" value="NACHT_NTPase"/>
</dbReference>
<dbReference type="EMBL" id="BAAFSV010000005">
    <property type="protein sequence ID" value="GAB1319627.1"/>
    <property type="molecule type" value="Genomic_DNA"/>
</dbReference>
<organism evidence="3 4">
    <name type="scientific">Madurella fahalii</name>
    <dbReference type="NCBI Taxonomy" id="1157608"/>
    <lineage>
        <taxon>Eukaryota</taxon>
        <taxon>Fungi</taxon>
        <taxon>Dikarya</taxon>
        <taxon>Ascomycota</taxon>
        <taxon>Pezizomycotina</taxon>
        <taxon>Sordariomycetes</taxon>
        <taxon>Sordariomycetidae</taxon>
        <taxon>Sordariales</taxon>
        <taxon>Sordariales incertae sedis</taxon>
        <taxon>Madurella</taxon>
    </lineage>
</organism>
<dbReference type="Gene3D" id="2.130.10.10">
    <property type="entry name" value="YVTN repeat-like/Quinoprotein amine dehydrogenase"/>
    <property type="match status" value="2"/>
</dbReference>
<dbReference type="Proteomes" id="UP001628179">
    <property type="component" value="Unassembled WGS sequence"/>
</dbReference>
<sequence length="1006" mass="112909">MAGRFEDENGPCLRDLYITDSEADKQRIEGSKGRDLGEEHHWILNNCDFKEWRDGQNTSLLWINGGPGTGKTMLLCGILDDLSKRNTKSLLSFFFCEASNKKTRSAEAVLRGLLFMLAIKQRSIIKHIRKKYDDAGPGMFEGPSVWYSLRDIFVEVLRDLGSRDADQGVTYLVVDALDECETGLENLLPLIATSSVTTPRVKWLVTSRWQDNIGTGLQASWTGPRLSLRLADHVSEVSNAVEAYIHRRASELAGTPANNTVYQQIRAYLQKRANGSFLHVTLAALELRTVPHSGLSTALARMAFDVQGLYKQAEDRIQGLNWEMSGLCRKALSAVAVAFRPLREQELYALAGLRSSQDEQAKEVLRLCKSFFTTSDGTANLIHQSAKDFLQRDSALFSPGLETEHHRMFFESLRVMETTLRRDMREDALLADEKNKLVAAQYACEYWVEHLVAGGQHTRDTQTEDALIGFLQRQFLYWLEYCARFGNVRESLSSWPRLVGFLKEKQANSELAELLVDAHRFMAYNGQLIMEHPLQVYTSALIFAPTSSRMRLFFQKEEPPWVTVSSGMVREHWSPWLQTLDDSKCGYMATKPTITFSFDNTRLASVLDGRTIKIWNVGTRRRLRTIKGYDFEMPLLAFSPDGTRMASASESGLKIWDSSGEGDFCASRDHFHEIIAIKISAGGMRMVSASRDTVRIWNSGERSRSWNPNVFRDVQHIAISPNGNLLAFASIYGDNIQIWDLKQDKRIQNIPETAVIAPQFSPDGTHVAVMPAGARKFQIKLWDLSGNGRYEPRTFKMHNDPSEKGTSAQPTSACIVFAPDSNGLAASVGNAISVWTSLKEWRRPSLLQANRTTAVIRSLCFLPGNQRLAASHDGGDIRIWDLEKVTCLRVLQMDRKSVDIVSFKETASATFHLLTNTGLISFDLQDEAAPVNEFRRLGYGIDPDNGWITRGDERVLLLPPDYRPRCVAVVPGRLQEASPVAAIVLGCRSGHVVSLRFLDNGTSSIQ</sequence>
<dbReference type="PANTHER" id="PTHR10039:SF14">
    <property type="entry name" value="NACHT DOMAIN-CONTAINING PROTEIN"/>
    <property type="match status" value="1"/>
</dbReference>
<keyword evidence="4" id="KW-1185">Reference proteome</keyword>
<dbReference type="RefSeq" id="XP_070921357.1">
    <property type="nucleotide sequence ID" value="XM_071065256.1"/>
</dbReference>
<evidence type="ECO:0000313" key="4">
    <source>
        <dbReference type="Proteomes" id="UP001628179"/>
    </source>
</evidence>
<evidence type="ECO:0000256" key="1">
    <source>
        <dbReference type="ARBA" id="ARBA00022737"/>
    </source>
</evidence>
<dbReference type="SUPFAM" id="SSF52540">
    <property type="entry name" value="P-loop containing nucleoside triphosphate hydrolases"/>
    <property type="match status" value="1"/>
</dbReference>
<dbReference type="Pfam" id="PF24883">
    <property type="entry name" value="NPHP3_N"/>
    <property type="match status" value="1"/>
</dbReference>
<dbReference type="InterPro" id="IPR027417">
    <property type="entry name" value="P-loop_NTPase"/>
</dbReference>
<dbReference type="Pfam" id="PF00400">
    <property type="entry name" value="WD40"/>
    <property type="match status" value="2"/>
</dbReference>
<dbReference type="InterPro" id="IPR001680">
    <property type="entry name" value="WD40_rpt"/>
</dbReference>
<reference evidence="3 4" key="1">
    <citation type="submission" date="2024-09" db="EMBL/GenBank/DDBJ databases">
        <title>Itraconazole resistance in Madurella fahalii resulting from another homologue of gene encoding cytochrome P450 14-alpha sterol demethylase (CYP51).</title>
        <authorList>
            <person name="Yoshioka I."/>
            <person name="Fahal A.H."/>
            <person name="Kaneko S."/>
            <person name="Yaguchi T."/>
        </authorList>
    </citation>
    <scope>NUCLEOTIDE SEQUENCE [LARGE SCALE GENOMIC DNA]</scope>
    <source>
        <strain evidence="3 4">IFM 68171</strain>
    </source>
</reference>
<dbReference type="InterPro" id="IPR056884">
    <property type="entry name" value="NPHP3-like_N"/>
</dbReference>
<dbReference type="SMART" id="SM00320">
    <property type="entry name" value="WD40"/>
    <property type="match status" value="5"/>
</dbReference>
<dbReference type="PANTHER" id="PTHR10039">
    <property type="entry name" value="AMELOGENIN"/>
    <property type="match status" value="1"/>
</dbReference>
<keyword evidence="1" id="KW-0677">Repeat</keyword>
<dbReference type="InterPro" id="IPR036322">
    <property type="entry name" value="WD40_repeat_dom_sf"/>
</dbReference>
<protein>
    <recommendedName>
        <fullName evidence="2">NACHT domain-containing protein</fullName>
    </recommendedName>
</protein>
<feature type="domain" description="NACHT" evidence="2">
    <location>
        <begin position="59"/>
        <end position="208"/>
    </location>
</feature>
<dbReference type="GeneID" id="98180579"/>
<dbReference type="Gene3D" id="3.40.50.300">
    <property type="entry name" value="P-loop containing nucleotide triphosphate hydrolases"/>
    <property type="match status" value="1"/>
</dbReference>
<accession>A0ABQ0GPG6</accession>
<evidence type="ECO:0000259" key="2">
    <source>
        <dbReference type="PROSITE" id="PS50837"/>
    </source>
</evidence>
<proteinExistence type="predicted"/>
<dbReference type="PROSITE" id="PS50837">
    <property type="entry name" value="NACHT"/>
    <property type="match status" value="1"/>
</dbReference>